<protein>
    <recommendedName>
        <fullName evidence="3">Lysine-N-methylase</fullName>
    </recommendedName>
</protein>
<evidence type="ECO:0000313" key="2">
    <source>
        <dbReference type="Proteomes" id="UP000182738"/>
    </source>
</evidence>
<sequence>MNKKRTAKMLVPQYMHSFRCIGGECEDTCCVGWNVWIDRDTYKKYKKTTHRLFAENEQVIKRNKNNTSKFDYANIRMNESGACPFLSEEKLCRIHEELGEDFLCSTCAIYPRTFNLVNDVVEKSGTLSCPEIARLVLLNPNGIEFDEIEGEVEKKAAYHSALHLNNEKGVRKYFWPIRVLCIQILQDRRLSLEERLIVLGMFLKKISENKDHIDVMFEQICQYTYQMLDDLFVKQHIATLPKKLGIQLSICQQLIEIRKKMGLQNNKYVQYLEQMIQGFGGSDNIERMAECYEEGITKYYEPFMKEKGYMLENYLVNYVFKNLFPIDKEDVFDSYVMIVVHYTLIRLHLIGIARFHRGLNEQLVVMLIQSFSKTIEHNKQYLKTVLDILRANDINSMSFMTVLINS</sequence>
<organism evidence="1 2">
    <name type="scientific">Anoxybacillus suryakundensis</name>
    <dbReference type="NCBI Taxonomy" id="1325335"/>
    <lineage>
        <taxon>Bacteria</taxon>
        <taxon>Bacillati</taxon>
        <taxon>Bacillota</taxon>
        <taxon>Bacilli</taxon>
        <taxon>Bacillales</taxon>
        <taxon>Anoxybacillaceae</taxon>
        <taxon>Anoxybacillus</taxon>
    </lineage>
</organism>
<dbReference type="OrthoDB" id="86584at2"/>
<reference evidence="2" key="1">
    <citation type="submission" date="2015-08" db="EMBL/GenBank/DDBJ databases">
        <authorList>
            <person name="Varghese N."/>
        </authorList>
    </citation>
    <scope>NUCLEOTIDE SEQUENCE [LARGE SCALE GENOMIC DNA]</scope>
    <source>
        <strain evidence="2">DSM 27374</strain>
    </source>
</reference>
<evidence type="ECO:0008006" key="3">
    <source>
        <dbReference type="Google" id="ProtNLM"/>
    </source>
</evidence>
<evidence type="ECO:0000313" key="1">
    <source>
        <dbReference type="EMBL" id="CUA80553.1"/>
    </source>
</evidence>
<keyword evidence="2" id="KW-1185">Reference proteome</keyword>
<dbReference type="EMBL" id="CYGZ01000011">
    <property type="protein sequence ID" value="CUA80553.1"/>
    <property type="molecule type" value="Genomic_DNA"/>
</dbReference>
<proteinExistence type="predicted"/>
<dbReference type="NCBIfam" id="NF038110">
    <property type="entry name" value="Lys_methyl_FliB"/>
    <property type="match status" value="1"/>
</dbReference>
<gene>
    <name evidence="1" type="ORF">Ga0061060_11116</name>
</gene>
<dbReference type="RefSeq" id="WP_055441497.1">
    <property type="nucleotide sequence ID" value="NZ_BAABDZ010000039.1"/>
</dbReference>
<dbReference type="AlphaFoldDB" id="A0A0K6GPS7"/>
<dbReference type="STRING" id="1325335.GCA_001418025_01866"/>
<accession>A0A0K6GPS7</accession>
<name>A0A0K6GPS7_9BACL</name>
<dbReference type="Proteomes" id="UP000182738">
    <property type="component" value="Unassembled WGS sequence"/>
</dbReference>